<dbReference type="STRING" id="1462526.BN990_01263"/>
<evidence type="ECO:0000313" key="2">
    <source>
        <dbReference type="EMBL" id="CDQ38983.1"/>
    </source>
</evidence>
<keyword evidence="1" id="KW-0732">Signal</keyword>
<gene>
    <name evidence="2" type="primary">tasA_4</name>
    <name evidence="2" type="ORF">BN990_01263</name>
</gene>
<evidence type="ECO:0000256" key="1">
    <source>
        <dbReference type="SAM" id="SignalP"/>
    </source>
</evidence>
<dbReference type="InterPro" id="IPR022121">
    <property type="entry name" value="Peptidase_M73_camelysin"/>
</dbReference>
<feature type="chain" id="PRO_5038465746" evidence="1">
    <location>
        <begin position="28"/>
        <end position="188"/>
    </location>
</feature>
<dbReference type="AlphaFoldDB" id="A0A024Q902"/>
<organism evidence="2 3">
    <name type="scientific">Virgibacillus massiliensis</name>
    <dbReference type="NCBI Taxonomy" id="1462526"/>
    <lineage>
        <taxon>Bacteria</taxon>
        <taxon>Bacillati</taxon>
        <taxon>Bacillota</taxon>
        <taxon>Bacilli</taxon>
        <taxon>Bacillales</taxon>
        <taxon>Bacillaceae</taxon>
        <taxon>Virgibacillus</taxon>
    </lineage>
</organism>
<keyword evidence="3" id="KW-1185">Reference proteome</keyword>
<dbReference type="eggNOG" id="ENOG5033WTU">
    <property type="taxonomic scope" value="Bacteria"/>
</dbReference>
<reference evidence="2 3" key="1">
    <citation type="submission" date="2014-03" db="EMBL/GenBank/DDBJ databases">
        <authorList>
            <person name="Urmite Genomes U."/>
        </authorList>
    </citation>
    <scope>NUCLEOTIDE SEQUENCE [LARGE SCALE GENOMIC DNA]</scope>
    <source>
        <strain evidence="2 3">Vm-5</strain>
    </source>
</reference>
<proteinExistence type="predicted"/>
<sequence length="188" mass="21324" precursor="true">MSLKQKMAMSMATALLGVSLISGGTYSYFNDQEETMNTFATGLLELGINKQSIIQMKDIVPGDTMESDFTLTNDGTIDMREIQFLTDYKVIDKSENNNGDNLADYIHVELLHHVKGKEKVVFQKKLSDLKKKPFPILDAFPTGGNQEKFSIRCTFVDNEGNQNHFQRDSIELTWIFEAKQREGKSNVQ</sequence>
<protein>
    <submittedName>
        <fullName evidence="2">Spore coat-associated protein N</fullName>
    </submittedName>
</protein>
<dbReference type="EMBL" id="CCDP010000001">
    <property type="protein sequence ID" value="CDQ38983.1"/>
    <property type="molecule type" value="Genomic_DNA"/>
</dbReference>
<feature type="signal peptide" evidence="1">
    <location>
        <begin position="1"/>
        <end position="27"/>
    </location>
</feature>
<evidence type="ECO:0000313" key="3">
    <source>
        <dbReference type="Proteomes" id="UP000028875"/>
    </source>
</evidence>
<reference evidence="3" key="2">
    <citation type="submission" date="2014-05" db="EMBL/GenBank/DDBJ databases">
        <title>Draft genome sequence of Virgibacillus massiliensis Vm-5.</title>
        <authorList>
            <person name="Khelaifia S."/>
            <person name="Croce O."/>
            <person name="Lagier J.C."/>
            <person name="Raoult D."/>
        </authorList>
    </citation>
    <scope>NUCLEOTIDE SEQUENCE [LARGE SCALE GENOMIC DNA]</scope>
    <source>
        <strain evidence="3">Vm-5</strain>
    </source>
</reference>
<dbReference type="OrthoDB" id="2660939at2"/>
<dbReference type="Proteomes" id="UP000028875">
    <property type="component" value="Unassembled WGS sequence"/>
</dbReference>
<comment type="caution">
    <text evidence="2">The sequence shown here is derived from an EMBL/GenBank/DDBJ whole genome shotgun (WGS) entry which is preliminary data.</text>
</comment>
<accession>A0A024Q902</accession>
<dbReference type="RefSeq" id="WP_021289128.1">
    <property type="nucleotide sequence ID" value="NZ_BNER01000003.1"/>
</dbReference>
<dbReference type="InterPro" id="IPR023833">
    <property type="entry name" value="Signal_pept_SipW-depend-type"/>
</dbReference>
<dbReference type="NCBIfam" id="TIGR04088">
    <property type="entry name" value="cognate_SipW"/>
    <property type="match status" value="1"/>
</dbReference>
<name>A0A024Q902_9BACI</name>
<dbReference type="Pfam" id="PF12389">
    <property type="entry name" value="Peptidase_M73"/>
    <property type="match status" value="1"/>
</dbReference>